<name>A0A5M3VXT7_9ACTN</name>
<accession>A0A5M3VXT7</accession>
<dbReference type="Pfam" id="PF20248">
    <property type="entry name" value="DUF6603"/>
    <property type="match status" value="1"/>
</dbReference>
<gene>
    <name evidence="2" type="ORF">Acor_19460</name>
</gene>
<proteinExistence type="predicted"/>
<dbReference type="EMBL" id="BLAD01000042">
    <property type="protein sequence ID" value="GER99882.1"/>
    <property type="molecule type" value="Genomic_DNA"/>
</dbReference>
<feature type="domain" description="DUF6603" evidence="1">
    <location>
        <begin position="432"/>
        <end position="993"/>
    </location>
</feature>
<dbReference type="AlphaFoldDB" id="A0A5M3VXT7"/>
<evidence type="ECO:0000313" key="2">
    <source>
        <dbReference type="EMBL" id="GER99882.1"/>
    </source>
</evidence>
<dbReference type="InterPro" id="IPR046538">
    <property type="entry name" value="DUF6603"/>
</dbReference>
<evidence type="ECO:0000313" key="3">
    <source>
        <dbReference type="Proteomes" id="UP000334990"/>
    </source>
</evidence>
<protein>
    <recommendedName>
        <fullName evidence="1">DUF6603 domain-containing protein</fullName>
    </recommendedName>
</protein>
<comment type="caution">
    <text evidence="2">The sequence shown here is derived from an EMBL/GenBank/DDBJ whole genome shotgun (WGS) entry which is preliminary data.</text>
</comment>
<dbReference type="Proteomes" id="UP000334990">
    <property type="component" value="Unassembled WGS sequence"/>
</dbReference>
<organism evidence="2 3">
    <name type="scientific">Acrocarpospora corrugata</name>
    <dbReference type="NCBI Taxonomy" id="35763"/>
    <lineage>
        <taxon>Bacteria</taxon>
        <taxon>Bacillati</taxon>
        <taxon>Actinomycetota</taxon>
        <taxon>Actinomycetes</taxon>
        <taxon>Streptosporangiales</taxon>
        <taxon>Streptosporangiaceae</taxon>
        <taxon>Acrocarpospora</taxon>
    </lineage>
</organism>
<evidence type="ECO:0000259" key="1">
    <source>
        <dbReference type="Pfam" id="PF20248"/>
    </source>
</evidence>
<reference evidence="2 3" key="1">
    <citation type="submission" date="2019-10" db="EMBL/GenBank/DDBJ databases">
        <title>Whole genome shotgun sequence of Acrocarpospora corrugata NBRC 13972.</title>
        <authorList>
            <person name="Ichikawa N."/>
            <person name="Kimura A."/>
            <person name="Kitahashi Y."/>
            <person name="Komaki H."/>
            <person name="Oguchi A."/>
        </authorList>
    </citation>
    <scope>NUCLEOTIDE SEQUENCE [LARGE SCALE GENOMIC DNA]</scope>
    <source>
        <strain evidence="2 3">NBRC 13972</strain>
    </source>
</reference>
<dbReference type="OrthoDB" id="535891at2"/>
<keyword evidence="3" id="KW-1185">Reference proteome</keyword>
<dbReference type="RefSeq" id="WP_155336261.1">
    <property type="nucleotide sequence ID" value="NZ_BAAABN010000043.1"/>
</dbReference>
<sequence length="1139" mass="119434">MAEPGTLERLALMLGSALGGLGDEFAEDPLAVLTDLGLWIPPGLVSPALRSAIGSCAASAQELPGLVVELAEAIEADAGAVELAAKAGPLVVELAGVIGAFDPIAHEVGALDLDVPAGALQQFVGELPRRLLDRVVSRHLIDNQRILSGVLTGLGVLGTTVVNAGSTDPALPETTVRFVDFARIGEFFSSPETAFGSLFGWGTPQFDGPALIDLLYELLTFLGLPVAWGVDPGPPERPFIEFFLAALIPTGPSVTPPGLDMIAKTGLADGIDLVVPVGGGFAIGLSAAGGVEASTGIRIQPPADVSVIPPQGTVQGTLAAGLDKVPGPDRDKVVLLGVAGGTELSAKRIRIRLTTSFAWDVAAGRAAGDFGLEGAVEGGRLVISLAGADGFVSGVMSGFALAADFDLGFGWRAGSGVFFTGSGGLDVQIPTHVQLGPIEIDSLTVRAGIEPAGFPIGLMATIKAALGPLRAVVENIGAEALLGLPADGDGNLGPFDLEFRFKPPTGVGLSLDVGVVKGGGYLSVDAARGEYAGALEFVIADFLAVSAVGLITTRNPDGSPGFSLLIVITAEFPGGVQLGFGFVLLGVGGLLGIDRTMNLRALMEGVRTGAVERVMFPRDVVANAPRILSDLRAFFPAKRDTFLVGPMVKIGWGTPALITASVGVIIEIPGNIAIVGVLKVTLPTPDEPLIRLQVNFAGAIEFDRKRLYFFASLFDSRILFLTITGEMGLLVAWGDEPDFVVSVGGFHPSFEPPPLPFPVPRRIMVSILDEDWGRIRITNYFAVTSNTAQFGAAAELYFKFSAISIQGHIGFDALFRFSPFYFIVEISASVSLKVFGVGVFGIHLQFELEGTSPWRARGQGSISFFFFDVSADFDETWGEAKHTELDPVNVLPLLKAELEKPESWRALSPGTHLFVSLRDLPDSGPGALVLHPAGALEVRQRAVPLDIGIAKVGGNRAGDATRFTLSVQGTALRRSADVTEPFAMAQFLELDDAERLSRPSFERQHAGIELVPTGAGAQSARMVQRAVRFEEVVIDDQFRRRQRRFRPIAGGLFGHLVAGASITAAPVSAAAARQLDPHQDGVAIAGAGFVVASTVDNRPTTLVFGSESAAREWLNGRIADNPNQAGMIHVIPAYEAAII</sequence>